<comment type="caution">
    <text evidence="1">The sequence shown here is derived from an EMBL/GenBank/DDBJ whole genome shotgun (WGS) entry which is preliminary data.</text>
</comment>
<evidence type="ECO:0000313" key="2">
    <source>
        <dbReference type="Proteomes" id="UP000708208"/>
    </source>
</evidence>
<evidence type="ECO:0000313" key="1">
    <source>
        <dbReference type="EMBL" id="CAG7831788.1"/>
    </source>
</evidence>
<organism evidence="1 2">
    <name type="scientific">Allacma fusca</name>
    <dbReference type="NCBI Taxonomy" id="39272"/>
    <lineage>
        <taxon>Eukaryota</taxon>
        <taxon>Metazoa</taxon>
        <taxon>Ecdysozoa</taxon>
        <taxon>Arthropoda</taxon>
        <taxon>Hexapoda</taxon>
        <taxon>Collembola</taxon>
        <taxon>Symphypleona</taxon>
        <taxon>Sminthuridae</taxon>
        <taxon>Allacma</taxon>
    </lineage>
</organism>
<gene>
    <name evidence="1" type="ORF">AFUS01_LOCUS41513</name>
</gene>
<dbReference type="EMBL" id="CAJVCH010562024">
    <property type="protein sequence ID" value="CAG7831788.1"/>
    <property type="molecule type" value="Genomic_DNA"/>
</dbReference>
<accession>A0A8J2LHB6</accession>
<dbReference type="Proteomes" id="UP000708208">
    <property type="component" value="Unassembled WGS sequence"/>
</dbReference>
<protein>
    <submittedName>
        <fullName evidence="1">Uncharacterized protein</fullName>
    </submittedName>
</protein>
<name>A0A8J2LHB6_9HEXA</name>
<feature type="non-terminal residue" evidence="1">
    <location>
        <position position="1"/>
    </location>
</feature>
<proteinExistence type="predicted"/>
<reference evidence="1" key="1">
    <citation type="submission" date="2021-06" db="EMBL/GenBank/DDBJ databases">
        <authorList>
            <person name="Hodson N. C."/>
            <person name="Mongue J. A."/>
            <person name="Jaron S. K."/>
        </authorList>
    </citation>
    <scope>NUCLEOTIDE SEQUENCE</scope>
</reference>
<keyword evidence="2" id="KW-1185">Reference proteome</keyword>
<sequence length="41" mass="4697">AGWDFVPRREDPSRGKKFLAGRKTSRLKACTFVVVEDSLSW</sequence>
<dbReference type="AlphaFoldDB" id="A0A8J2LHB6"/>